<name>A0A0J7IF91_9FLAO</name>
<dbReference type="InterPro" id="IPR037401">
    <property type="entry name" value="SnoaL-like"/>
</dbReference>
<dbReference type="Proteomes" id="UP000036261">
    <property type="component" value="Unassembled WGS sequence"/>
</dbReference>
<gene>
    <name evidence="2" type="ORF">ACM46_11310</name>
</gene>
<keyword evidence="3" id="KW-1185">Reference proteome</keyword>
<dbReference type="PANTHER" id="PTHR41252">
    <property type="entry name" value="BLR2505 PROTEIN"/>
    <property type="match status" value="1"/>
</dbReference>
<comment type="caution">
    <text evidence="2">The sequence shown here is derived from an EMBL/GenBank/DDBJ whole genome shotgun (WGS) entry which is preliminary data.</text>
</comment>
<dbReference type="InterPro" id="IPR032710">
    <property type="entry name" value="NTF2-like_dom_sf"/>
</dbReference>
<dbReference type="SUPFAM" id="SSF54427">
    <property type="entry name" value="NTF2-like"/>
    <property type="match status" value="1"/>
</dbReference>
<reference evidence="2 3" key="1">
    <citation type="journal article" date="2013" name="Int. J. Syst. Evol. Microbiol.">
        <title>Chryseobacterium angstadtii sp. nov., isolated from a newt tank.</title>
        <authorList>
            <person name="Kirk K.E."/>
            <person name="Hoffman J.A."/>
            <person name="Smith K.A."/>
            <person name="Strahan B.L."/>
            <person name="Failor K.C."/>
            <person name="Krebs J.E."/>
            <person name="Gale A.N."/>
            <person name="Do T.D."/>
            <person name="Sontag T.C."/>
            <person name="Batties A.M."/>
            <person name="Mistiszyn K."/>
            <person name="Newman J.D."/>
        </authorList>
    </citation>
    <scope>NUCLEOTIDE SEQUENCE [LARGE SCALE GENOMIC DNA]</scope>
    <source>
        <strain evidence="2 3">KM</strain>
    </source>
</reference>
<evidence type="ECO:0000313" key="2">
    <source>
        <dbReference type="EMBL" id="KMQ64807.1"/>
    </source>
</evidence>
<dbReference type="RefSeq" id="WP_048506743.1">
    <property type="nucleotide sequence ID" value="NZ_LFND01000003.1"/>
</dbReference>
<proteinExistence type="predicted"/>
<dbReference type="AlphaFoldDB" id="A0A0J7IF91"/>
<dbReference type="Gene3D" id="3.10.450.50">
    <property type="match status" value="1"/>
</dbReference>
<dbReference type="OrthoDB" id="6692273at2"/>
<protein>
    <recommendedName>
        <fullName evidence="1">SnoaL-like domain-containing protein</fullName>
    </recommendedName>
</protein>
<sequence length="177" mass="19949">MKNKLEIVLKKPAIIGIFVLGLIPSAIKAQVKSQPLEVVGKMFEAFGKGDMESLKKTVSEKTVWIYEGPRAIPYTGSYEGKKGVVQFITNISSNVEILDFKVLKMLAENNTVVALGYEKQKIKVNGNILEQKWVQVYTVENGLITRMEEYANTAAAERLFKKNRNGKHNRSHFDKKS</sequence>
<dbReference type="EMBL" id="LFND01000003">
    <property type="protein sequence ID" value="KMQ64807.1"/>
    <property type="molecule type" value="Genomic_DNA"/>
</dbReference>
<dbReference type="PANTHER" id="PTHR41252:SF1">
    <property type="entry name" value="BLR2505 PROTEIN"/>
    <property type="match status" value="1"/>
</dbReference>
<feature type="domain" description="SnoaL-like" evidence="1">
    <location>
        <begin position="40"/>
        <end position="147"/>
    </location>
</feature>
<evidence type="ECO:0000259" key="1">
    <source>
        <dbReference type="Pfam" id="PF12680"/>
    </source>
</evidence>
<dbReference type="Pfam" id="PF12680">
    <property type="entry name" value="SnoaL_2"/>
    <property type="match status" value="1"/>
</dbReference>
<dbReference type="STRING" id="558151.ACM46_11310"/>
<accession>A0A0J7IF91</accession>
<evidence type="ECO:0000313" key="3">
    <source>
        <dbReference type="Proteomes" id="UP000036261"/>
    </source>
</evidence>
<organism evidence="2 3">
    <name type="scientific">Chryseobacterium angstadtii</name>
    <dbReference type="NCBI Taxonomy" id="558151"/>
    <lineage>
        <taxon>Bacteria</taxon>
        <taxon>Pseudomonadati</taxon>
        <taxon>Bacteroidota</taxon>
        <taxon>Flavobacteriia</taxon>
        <taxon>Flavobacteriales</taxon>
        <taxon>Weeksellaceae</taxon>
        <taxon>Chryseobacterium group</taxon>
        <taxon>Chryseobacterium</taxon>
    </lineage>
</organism>